<sequence>MSAAKKADTKGVPEKSTSRKEAEDTKGGHQKAVETSNVFTLDMDTLECDICSLPFDSQIYTCKNGHAACANCCRSMNRRCGSCTEPIGDFRCRAMEKILASMTRPCKFEKY</sequence>
<evidence type="ECO:0008006" key="4">
    <source>
        <dbReference type="Google" id="ProtNLM"/>
    </source>
</evidence>
<evidence type="ECO:0000313" key="3">
    <source>
        <dbReference type="Proteomes" id="UP001231189"/>
    </source>
</evidence>
<gene>
    <name evidence="2" type="ORF">QYE76_069555</name>
</gene>
<evidence type="ECO:0000313" key="2">
    <source>
        <dbReference type="EMBL" id="KAK1651750.1"/>
    </source>
</evidence>
<evidence type="ECO:0000256" key="1">
    <source>
        <dbReference type="SAM" id="MobiDB-lite"/>
    </source>
</evidence>
<dbReference type="GO" id="GO:0005737">
    <property type="term" value="C:cytoplasm"/>
    <property type="evidence" value="ECO:0007669"/>
    <property type="project" value="TreeGrafter"/>
</dbReference>
<dbReference type="Proteomes" id="UP001231189">
    <property type="component" value="Unassembled WGS sequence"/>
</dbReference>
<dbReference type="PANTHER" id="PTHR10315:SF71">
    <property type="entry name" value="RING-TYPE E3 UBIQUITIN TRANSFERASE"/>
    <property type="match status" value="1"/>
</dbReference>
<feature type="region of interest" description="Disordered" evidence="1">
    <location>
        <begin position="1"/>
        <end position="33"/>
    </location>
</feature>
<organism evidence="2 3">
    <name type="scientific">Lolium multiflorum</name>
    <name type="common">Italian ryegrass</name>
    <name type="synonym">Lolium perenne subsp. multiflorum</name>
    <dbReference type="NCBI Taxonomy" id="4521"/>
    <lineage>
        <taxon>Eukaryota</taxon>
        <taxon>Viridiplantae</taxon>
        <taxon>Streptophyta</taxon>
        <taxon>Embryophyta</taxon>
        <taxon>Tracheophyta</taxon>
        <taxon>Spermatophyta</taxon>
        <taxon>Magnoliopsida</taxon>
        <taxon>Liliopsida</taxon>
        <taxon>Poales</taxon>
        <taxon>Poaceae</taxon>
        <taxon>BOP clade</taxon>
        <taxon>Pooideae</taxon>
        <taxon>Poodae</taxon>
        <taxon>Poeae</taxon>
        <taxon>Poeae Chloroplast Group 2 (Poeae type)</taxon>
        <taxon>Loliodinae</taxon>
        <taxon>Loliinae</taxon>
        <taxon>Lolium</taxon>
    </lineage>
</organism>
<accession>A0AAD8SIU9</accession>
<name>A0AAD8SIU9_LOLMU</name>
<protein>
    <recommendedName>
        <fullName evidence="4">RING-type domain-containing protein</fullName>
    </recommendedName>
</protein>
<dbReference type="EMBL" id="JAUUTY010000004">
    <property type="protein sequence ID" value="KAK1651750.1"/>
    <property type="molecule type" value="Genomic_DNA"/>
</dbReference>
<dbReference type="GO" id="GO:0061630">
    <property type="term" value="F:ubiquitin protein ligase activity"/>
    <property type="evidence" value="ECO:0007669"/>
    <property type="project" value="TreeGrafter"/>
</dbReference>
<dbReference type="InterPro" id="IPR052088">
    <property type="entry name" value="E3_ubiquitin-ligase_SINA"/>
</dbReference>
<reference evidence="2" key="1">
    <citation type="submission" date="2023-07" db="EMBL/GenBank/DDBJ databases">
        <title>A chromosome-level genome assembly of Lolium multiflorum.</title>
        <authorList>
            <person name="Chen Y."/>
            <person name="Copetti D."/>
            <person name="Kolliker R."/>
            <person name="Studer B."/>
        </authorList>
    </citation>
    <scope>NUCLEOTIDE SEQUENCE</scope>
    <source>
        <strain evidence="2">02402/16</strain>
        <tissue evidence="2">Leaf</tissue>
    </source>
</reference>
<keyword evidence="3" id="KW-1185">Reference proteome</keyword>
<proteinExistence type="predicted"/>
<dbReference type="AlphaFoldDB" id="A0AAD8SIU9"/>
<dbReference type="PANTHER" id="PTHR10315">
    <property type="entry name" value="E3 UBIQUITIN PROTEIN LIGASE SIAH"/>
    <property type="match status" value="1"/>
</dbReference>
<feature type="compositionally biased region" description="Basic and acidic residues" evidence="1">
    <location>
        <begin position="1"/>
        <end position="27"/>
    </location>
</feature>
<comment type="caution">
    <text evidence="2">The sequence shown here is derived from an EMBL/GenBank/DDBJ whole genome shotgun (WGS) entry which is preliminary data.</text>
</comment>